<evidence type="ECO:0008006" key="3">
    <source>
        <dbReference type="Google" id="ProtNLM"/>
    </source>
</evidence>
<reference evidence="2" key="1">
    <citation type="submission" date="2018-05" db="EMBL/GenBank/DDBJ databases">
        <authorList>
            <person name="Lanie J.A."/>
            <person name="Ng W.-L."/>
            <person name="Kazmierczak K.M."/>
            <person name="Andrzejewski T.M."/>
            <person name="Davidsen T.M."/>
            <person name="Wayne K.J."/>
            <person name="Tettelin H."/>
            <person name="Glass J.I."/>
            <person name="Rusch D."/>
            <person name="Podicherti R."/>
            <person name="Tsui H.-C.T."/>
            <person name="Winkler M.E."/>
        </authorList>
    </citation>
    <scope>NUCLEOTIDE SEQUENCE</scope>
</reference>
<sequence>MALTEDKFNQGMTSQQWIDQIKVNKQPILDIYNAVSVPDKFKAQFDRLSEPFKLAVFTADWCGDAVSTTPVIMRLAESTPGLSIQIFNRDDELELTNSFLPENRAGTVPVFIVMDSSMNEIARFIETAGELVPALDAMDEAIAQEITGEAEENKRAAGRGTRMSFRVSHAQEWGEVILDAFGRTVTEGLESSAAHRPAVGGTKWPPED</sequence>
<organism evidence="2">
    <name type="scientific">marine metagenome</name>
    <dbReference type="NCBI Taxonomy" id="408172"/>
    <lineage>
        <taxon>unclassified sequences</taxon>
        <taxon>metagenomes</taxon>
        <taxon>ecological metagenomes</taxon>
    </lineage>
</organism>
<proteinExistence type="predicted"/>
<dbReference type="AlphaFoldDB" id="A0A382R118"/>
<gene>
    <name evidence="2" type="ORF">METZ01_LOCUS344230</name>
</gene>
<evidence type="ECO:0000256" key="1">
    <source>
        <dbReference type="SAM" id="MobiDB-lite"/>
    </source>
</evidence>
<protein>
    <recommendedName>
        <fullName evidence="3">Thioredoxin domain-containing protein</fullName>
    </recommendedName>
</protein>
<accession>A0A382R118</accession>
<dbReference type="Pfam" id="PF14595">
    <property type="entry name" value="Thioredoxin_9"/>
    <property type="match status" value="1"/>
</dbReference>
<evidence type="ECO:0000313" key="2">
    <source>
        <dbReference type="EMBL" id="SVC91376.1"/>
    </source>
</evidence>
<name>A0A382R118_9ZZZZ</name>
<dbReference type="InterPro" id="IPR036249">
    <property type="entry name" value="Thioredoxin-like_sf"/>
</dbReference>
<dbReference type="SUPFAM" id="SSF52833">
    <property type="entry name" value="Thioredoxin-like"/>
    <property type="match status" value="1"/>
</dbReference>
<feature type="region of interest" description="Disordered" evidence="1">
    <location>
        <begin position="189"/>
        <end position="208"/>
    </location>
</feature>
<dbReference type="Gene3D" id="3.40.30.10">
    <property type="entry name" value="Glutaredoxin"/>
    <property type="match status" value="1"/>
</dbReference>
<dbReference type="EMBL" id="UINC01118321">
    <property type="protein sequence ID" value="SVC91376.1"/>
    <property type="molecule type" value="Genomic_DNA"/>
</dbReference>